<sequence>MSTRALTAARRPGAAVQRRPAGALAGLAARLIRRGGLVVVALAAGMSALVAATYEQLMADSAVAGGLQSLATNPAIRTLFGEPVALDDPGGFTVWRTGTVLAALIGVWCVLTTTRITRGEEDAGRWDILLAGRVPLQAALATHLLVVGAVPVAFGAAVSASLAATGTDMNGAVVHGAGLSLLGVFFAATAALSAQIHTARSAATGTAIAVLAVTLLARMVGDGVDTVAWLRWLSPFGLLELSQPYARNRWAPLLVLAAAAILLATAAVAVAGRRDVGGALRSPAATRASRTALLGSVEGFALRRLLPPLGGWAAGVASYFLLIGLIADTMTRFLTDNPAFADAAVQAGFTGLATVEGYAATIFALLALPVGGFAASRVDAFAKAEAGRHLALLAAQPVSRIRLLAAETIPAVIGAVVLTTVAGLATWLGVTATPGDLGLTAALGGVWNTLPLALLSVGAAVLAFGWLPRAVTAIGAVPTVGGFLLLVIAQSVNAPQWVVDVSPFAHLAAVPHTAPNWPATAAMTVVTLILVAAGAIGYRRRDLLS</sequence>
<evidence type="ECO:0000313" key="3">
    <source>
        <dbReference type="Proteomes" id="UP000182486"/>
    </source>
</evidence>
<dbReference type="RefSeq" id="WP_071808117.1">
    <property type="nucleotide sequence ID" value="NZ_MEIA01000351.1"/>
</dbReference>
<accession>A0A1K0GK45</accession>
<protein>
    <submittedName>
        <fullName evidence="2">Polyketide antibiotic transporter</fullName>
    </submittedName>
</protein>
<feature type="transmembrane region" description="Helical" evidence="1">
    <location>
        <begin position="138"/>
        <end position="160"/>
    </location>
</feature>
<keyword evidence="1" id="KW-0812">Transmembrane</keyword>
<feature type="transmembrane region" description="Helical" evidence="1">
    <location>
        <begin position="309"/>
        <end position="327"/>
    </location>
</feature>
<gene>
    <name evidence="2" type="ORF">BG844_26695</name>
</gene>
<feature type="transmembrane region" description="Helical" evidence="1">
    <location>
        <begin position="250"/>
        <end position="271"/>
    </location>
</feature>
<dbReference type="AlphaFoldDB" id="A0A1K0GK45"/>
<feature type="transmembrane region" description="Helical" evidence="1">
    <location>
        <begin position="36"/>
        <end position="54"/>
    </location>
</feature>
<feature type="transmembrane region" description="Helical" evidence="1">
    <location>
        <begin position="409"/>
        <end position="430"/>
    </location>
</feature>
<proteinExistence type="predicted"/>
<feature type="transmembrane region" description="Helical" evidence="1">
    <location>
        <begin position="206"/>
        <end position="230"/>
    </location>
</feature>
<dbReference type="Proteomes" id="UP000182486">
    <property type="component" value="Unassembled WGS sequence"/>
</dbReference>
<dbReference type="EMBL" id="MEIA01000351">
    <property type="protein sequence ID" value="OJF11372.1"/>
    <property type="molecule type" value="Genomic_DNA"/>
</dbReference>
<feature type="transmembrane region" description="Helical" evidence="1">
    <location>
        <begin position="347"/>
        <end position="368"/>
    </location>
</feature>
<feature type="transmembrane region" description="Helical" evidence="1">
    <location>
        <begin position="474"/>
        <end position="497"/>
    </location>
</feature>
<feature type="transmembrane region" description="Helical" evidence="1">
    <location>
        <begin position="172"/>
        <end position="194"/>
    </location>
</feature>
<organism evidence="2 3">
    <name type="scientific">Couchioplanes caeruleus subsp. caeruleus</name>
    <dbReference type="NCBI Taxonomy" id="56427"/>
    <lineage>
        <taxon>Bacteria</taxon>
        <taxon>Bacillati</taxon>
        <taxon>Actinomycetota</taxon>
        <taxon>Actinomycetes</taxon>
        <taxon>Micromonosporales</taxon>
        <taxon>Micromonosporaceae</taxon>
        <taxon>Couchioplanes</taxon>
    </lineage>
</organism>
<comment type="caution">
    <text evidence="2">The sequence shown here is derived from an EMBL/GenBank/DDBJ whole genome shotgun (WGS) entry which is preliminary data.</text>
</comment>
<keyword evidence="3" id="KW-1185">Reference proteome</keyword>
<feature type="transmembrane region" description="Helical" evidence="1">
    <location>
        <begin position="94"/>
        <end position="117"/>
    </location>
</feature>
<keyword evidence="1" id="KW-1133">Transmembrane helix</keyword>
<reference evidence="2 3" key="1">
    <citation type="submission" date="2016-09" db="EMBL/GenBank/DDBJ databases">
        <title>Couchioplanes caeruleus draft genome sequence.</title>
        <authorList>
            <person name="Sheehan J."/>
            <person name="Caffrey P."/>
        </authorList>
    </citation>
    <scope>NUCLEOTIDE SEQUENCE [LARGE SCALE GENOMIC DNA]</scope>
    <source>
        <strain evidence="2 3">DSM 43634</strain>
    </source>
</reference>
<evidence type="ECO:0000313" key="2">
    <source>
        <dbReference type="EMBL" id="OJF11372.1"/>
    </source>
</evidence>
<feature type="transmembrane region" description="Helical" evidence="1">
    <location>
        <begin position="517"/>
        <end position="538"/>
    </location>
</feature>
<evidence type="ECO:0000256" key="1">
    <source>
        <dbReference type="SAM" id="Phobius"/>
    </source>
</evidence>
<keyword evidence="1" id="KW-0472">Membrane</keyword>
<name>A0A1K0GK45_9ACTN</name>
<feature type="transmembrane region" description="Helical" evidence="1">
    <location>
        <begin position="450"/>
        <end position="467"/>
    </location>
</feature>